<evidence type="ECO:0000256" key="4">
    <source>
        <dbReference type="ARBA" id="ARBA00023163"/>
    </source>
</evidence>
<dbReference type="Gene3D" id="1.10.10.10">
    <property type="entry name" value="Winged helix-like DNA-binding domain superfamily/Winged helix DNA-binding domain"/>
    <property type="match status" value="1"/>
</dbReference>
<protein>
    <submittedName>
        <fullName evidence="6">LysR substrate-binding domain-containing protein</fullName>
    </submittedName>
</protein>
<sequence length="317" mass="34710">MAVPRKIDWLLDGRFKLRHLTLVGAIAEQGSLVGAAQALHITQPVITRGLKEAEEVLGVRLFERGPRGVTPTVYGELLVEHARMILGNLREVGENIEQIRRAGDRPVRVGTNLAGAYTLLPRAVVALKSERPRTVVSVTEGVPDELVKLLRRHEVDLLVGRLAPERDDAGLRRMRLYEEPVRIVVRRGHPALDDPAPTLAALGGYPWILPNRPALLRDELDDLFAERGLEPPENVIECVTILTIRAILTATDAVAPLPSLIAAGDERLDVLAIELGTVPQTIGVTWRADQELSDGARAIVGHLRRVAESITAEMRGS</sequence>
<organism evidence="6 7">
    <name type="scientific">Actinomadura fibrosa</name>
    <dbReference type="NCBI Taxonomy" id="111802"/>
    <lineage>
        <taxon>Bacteria</taxon>
        <taxon>Bacillati</taxon>
        <taxon>Actinomycetota</taxon>
        <taxon>Actinomycetes</taxon>
        <taxon>Streptosporangiales</taxon>
        <taxon>Thermomonosporaceae</taxon>
        <taxon>Actinomadura</taxon>
    </lineage>
</organism>
<comment type="caution">
    <text evidence="6">The sequence shown here is derived from an EMBL/GenBank/DDBJ whole genome shotgun (WGS) entry which is preliminary data.</text>
</comment>
<keyword evidence="4" id="KW-0804">Transcription</keyword>
<proteinExistence type="inferred from homology"/>
<dbReference type="Gene3D" id="3.40.190.290">
    <property type="match status" value="1"/>
</dbReference>
<keyword evidence="7" id="KW-1185">Reference proteome</keyword>
<feature type="domain" description="HTH lysR-type" evidence="5">
    <location>
        <begin position="15"/>
        <end position="72"/>
    </location>
</feature>
<dbReference type="PRINTS" id="PR00039">
    <property type="entry name" value="HTHLYSR"/>
</dbReference>
<evidence type="ECO:0000256" key="1">
    <source>
        <dbReference type="ARBA" id="ARBA00009437"/>
    </source>
</evidence>
<evidence type="ECO:0000256" key="2">
    <source>
        <dbReference type="ARBA" id="ARBA00023015"/>
    </source>
</evidence>
<dbReference type="InterPro" id="IPR000847">
    <property type="entry name" value="LysR_HTH_N"/>
</dbReference>
<dbReference type="Pfam" id="PF03466">
    <property type="entry name" value="LysR_substrate"/>
    <property type="match status" value="1"/>
</dbReference>
<keyword evidence="3" id="KW-0238">DNA-binding</keyword>
<evidence type="ECO:0000256" key="3">
    <source>
        <dbReference type="ARBA" id="ARBA00023125"/>
    </source>
</evidence>
<keyword evidence="2" id="KW-0805">Transcription regulation</keyword>
<evidence type="ECO:0000313" key="6">
    <source>
        <dbReference type="EMBL" id="MFD0692319.1"/>
    </source>
</evidence>
<dbReference type="InterPro" id="IPR050950">
    <property type="entry name" value="HTH-type_LysR_regulators"/>
</dbReference>
<dbReference type="Proteomes" id="UP001597063">
    <property type="component" value="Unassembled WGS sequence"/>
</dbReference>
<dbReference type="PANTHER" id="PTHR30419">
    <property type="entry name" value="HTH-TYPE TRANSCRIPTIONAL REGULATOR YBHD"/>
    <property type="match status" value="1"/>
</dbReference>
<dbReference type="InterPro" id="IPR036390">
    <property type="entry name" value="WH_DNA-bd_sf"/>
</dbReference>
<dbReference type="InterPro" id="IPR005119">
    <property type="entry name" value="LysR_subst-bd"/>
</dbReference>
<dbReference type="RefSeq" id="WP_131755901.1">
    <property type="nucleotide sequence ID" value="NZ_CAACUY010000010.1"/>
</dbReference>
<accession>A0ABW2Y154</accession>
<name>A0ABW2Y154_9ACTN</name>
<dbReference type="PROSITE" id="PS50931">
    <property type="entry name" value="HTH_LYSR"/>
    <property type="match status" value="1"/>
</dbReference>
<dbReference type="PANTHER" id="PTHR30419:SF8">
    <property type="entry name" value="NITROGEN ASSIMILATION TRANSCRIPTIONAL ACTIVATOR-RELATED"/>
    <property type="match status" value="1"/>
</dbReference>
<evidence type="ECO:0000259" key="5">
    <source>
        <dbReference type="PROSITE" id="PS50931"/>
    </source>
</evidence>
<dbReference type="EMBL" id="JBHTGP010000038">
    <property type="protein sequence ID" value="MFD0692319.1"/>
    <property type="molecule type" value="Genomic_DNA"/>
</dbReference>
<dbReference type="SUPFAM" id="SSF46785">
    <property type="entry name" value="Winged helix' DNA-binding domain"/>
    <property type="match status" value="1"/>
</dbReference>
<gene>
    <name evidence="6" type="ORF">ACFQZM_48080</name>
</gene>
<dbReference type="InterPro" id="IPR036388">
    <property type="entry name" value="WH-like_DNA-bd_sf"/>
</dbReference>
<dbReference type="SUPFAM" id="SSF53850">
    <property type="entry name" value="Periplasmic binding protein-like II"/>
    <property type="match status" value="1"/>
</dbReference>
<reference evidence="7" key="1">
    <citation type="journal article" date="2019" name="Int. J. Syst. Evol. Microbiol.">
        <title>The Global Catalogue of Microorganisms (GCM) 10K type strain sequencing project: providing services to taxonomists for standard genome sequencing and annotation.</title>
        <authorList>
            <consortium name="The Broad Institute Genomics Platform"/>
            <consortium name="The Broad Institute Genome Sequencing Center for Infectious Disease"/>
            <person name="Wu L."/>
            <person name="Ma J."/>
        </authorList>
    </citation>
    <scope>NUCLEOTIDE SEQUENCE [LARGE SCALE GENOMIC DNA]</scope>
    <source>
        <strain evidence="7">JCM 9371</strain>
    </source>
</reference>
<evidence type="ECO:0000313" key="7">
    <source>
        <dbReference type="Proteomes" id="UP001597063"/>
    </source>
</evidence>
<comment type="similarity">
    <text evidence="1">Belongs to the LysR transcriptional regulatory family.</text>
</comment>
<dbReference type="Pfam" id="PF00126">
    <property type="entry name" value="HTH_1"/>
    <property type="match status" value="1"/>
</dbReference>